<reference evidence="1 2" key="1">
    <citation type="submission" date="2019-06" db="EMBL/GenBank/DDBJ databases">
        <title>WGS assembly of Gossypium darwinii.</title>
        <authorList>
            <person name="Chen Z.J."/>
            <person name="Sreedasyam A."/>
            <person name="Ando A."/>
            <person name="Song Q."/>
            <person name="De L."/>
            <person name="Hulse-Kemp A."/>
            <person name="Ding M."/>
            <person name="Ye W."/>
            <person name="Kirkbride R."/>
            <person name="Jenkins J."/>
            <person name="Plott C."/>
            <person name="Lovell J."/>
            <person name="Lin Y.-M."/>
            <person name="Vaughn R."/>
            <person name="Liu B."/>
            <person name="Li W."/>
            <person name="Simpson S."/>
            <person name="Scheffler B."/>
            <person name="Saski C."/>
            <person name="Grover C."/>
            <person name="Hu G."/>
            <person name="Conover J."/>
            <person name="Carlson J."/>
            <person name="Shu S."/>
            <person name="Boston L."/>
            <person name="Williams M."/>
            <person name="Peterson D."/>
            <person name="Mcgee K."/>
            <person name="Jones D."/>
            <person name="Wendel J."/>
            <person name="Stelly D."/>
            <person name="Grimwood J."/>
            <person name="Schmutz J."/>
        </authorList>
    </citation>
    <scope>NUCLEOTIDE SEQUENCE [LARGE SCALE GENOMIC DNA]</scope>
    <source>
        <strain evidence="1">1808015.09</strain>
    </source>
</reference>
<evidence type="ECO:0000313" key="2">
    <source>
        <dbReference type="Proteomes" id="UP000323506"/>
    </source>
</evidence>
<dbReference type="EMBL" id="CM017693">
    <property type="protein sequence ID" value="TYH13919.1"/>
    <property type="molecule type" value="Genomic_DNA"/>
</dbReference>
<name>A0A5D2G9X9_GOSDA</name>
<dbReference type="AlphaFoldDB" id="A0A5D2G9X9"/>
<keyword evidence="2" id="KW-1185">Reference proteome</keyword>
<proteinExistence type="predicted"/>
<dbReference type="Gene3D" id="1.25.40.10">
    <property type="entry name" value="Tetratricopeptide repeat domain"/>
    <property type="match status" value="1"/>
</dbReference>
<evidence type="ECO:0000313" key="1">
    <source>
        <dbReference type="EMBL" id="TYH13919.1"/>
    </source>
</evidence>
<gene>
    <name evidence="1" type="ORF">ES288_A06G177800v1</name>
</gene>
<sequence>MSIRPFARQLFFDTIPQPKTDRWSTIIVGYICSNMPHEAFLFYSRMKSCSYLTKHDPYSYSSVLKTCALSHNFHIGKVVHCHFIRGLIYL</sequence>
<organism evidence="1 2">
    <name type="scientific">Gossypium darwinii</name>
    <name type="common">Darwin's cotton</name>
    <name type="synonym">Gossypium barbadense var. darwinii</name>
    <dbReference type="NCBI Taxonomy" id="34276"/>
    <lineage>
        <taxon>Eukaryota</taxon>
        <taxon>Viridiplantae</taxon>
        <taxon>Streptophyta</taxon>
        <taxon>Embryophyta</taxon>
        <taxon>Tracheophyta</taxon>
        <taxon>Spermatophyta</taxon>
        <taxon>Magnoliopsida</taxon>
        <taxon>eudicotyledons</taxon>
        <taxon>Gunneridae</taxon>
        <taxon>Pentapetalae</taxon>
        <taxon>rosids</taxon>
        <taxon>malvids</taxon>
        <taxon>Malvales</taxon>
        <taxon>Malvaceae</taxon>
        <taxon>Malvoideae</taxon>
        <taxon>Gossypium</taxon>
    </lineage>
</organism>
<protein>
    <recommendedName>
        <fullName evidence="3">Pentatricopeptide repeat-containing protein</fullName>
    </recommendedName>
</protein>
<evidence type="ECO:0008006" key="3">
    <source>
        <dbReference type="Google" id="ProtNLM"/>
    </source>
</evidence>
<dbReference type="Proteomes" id="UP000323506">
    <property type="component" value="Chromosome A06"/>
</dbReference>
<accession>A0A5D2G9X9</accession>
<dbReference type="InterPro" id="IPR011990">
    <property type="entry name" value="TPR-like_helical_dom_sf"/>
</dbReference>